<dbReference type="PROSITE" id="PS51831">
    <property type="entry name" value="HD"/>
    <property type="match status" value="1"/>
</dbReference>
<dbReference type="Proteomes" id="UP000284731">
    <property type="component" value="Unassembled WGS sequence"/>
</dbReference>
<dbReference type="SUPFAM" id="SSF109604">
    <property type="entry name" value="HD-domain/PDEase-like"/>
    <property type="match status" value="1"/>
</dbReference>
<dbReference type="InterPro" id="IPR006674">
    <property type="entry name" value="HD_domain"/>
</dbReference>
<comment type="caution">
    <text evidence="2">The sequence shown here is derived from an EMBL/GenBank/DDBJ whole genome shotgun (WGS) entry which is preliminary data.</text>
</comment>
<evidence type="ECO:0000259" key="1">
    <source>
        <dbReference type="PROSITE" id="PS51831"/>
    </source>
</evidence>
<accession>A0A412PCI2</accession>
<dbReference type="GeneID" id="89618888"/>
<dbReference type="GO" id="GO:0006203">
    <property type="term" value="P:dGTP catabolic process"/>
    <property type="evidence" value="ECO:0007669"/>
    <property type="project" value="TreeGrafter"/>
</dbReference>
<dbReference type="AlphaFoldDB" id="A0A412PCI2"/>
<dbReference type="RefSeq" id="WP_028077536.1">
    <property type="nucleotide sequence ID" value="NZ_AP028934.1"/>
</dbReference>
<dbReference type="SMART" id="SM00471">
    <property type="entry name" value="HDc"/>
    <property type="match status" value="1"/>
</dbReference>
<feature type="domain" description="HD" evidence="1">
    <location>
        <begin position="58"/>
        <end position="175"/>
    </location>
</feature>
<name>A0A412PCI2_9FIRM</name>
<reference evidence="2 3" key="1">
    <citation type="submission" date="2018-08" db="EMBL/GenBank/DDBJ databases">
        <title>A genome reference for cultivated species of the human gut microbiota.</title>
        <authorList>
            <person name="Zou Y."/>
            <person name="Xue W."/>
            <person name="Luo G."/>
        </authorList>
    </citation>
    <scope>NUCLEOTIDE SEQUENCE [LARGE SCALE GENOMIC DNA]</scope>
    <source>
        <strain evidence="2 3">AF18-46</strain>
    </source>
</reference>
<dbReference type="PANTHER" id="PTHR11373">
    <property type="entry name" value="DEOXYNUCLEOSIDE TRIPHOSPHATE TRIPHOSPHOHYDROLASE"/>
    <property type="match status" value="1"/>
</dbReference>
<dbReference type="InterPro" id="IPR045509">
    <property type="entry name" value="HD_assoc_2"/>
</dbReference>
<dbReference type="GO" id="GO:0008832">
    <property type="term" value="F:dGTPase activity"/>
    <property type="evidence" value="ECO:0007669"/>
    <property type="project" value="TreeGrafter"/>
</dbReference>
<dbReference type="Pfam" id="PF19276">
    <property type="entry name" value="HD_assoc_2"/>
    <property type="match status" value="1"/>
</dbReference>
<dbReference type="InterPro" id="IPR003607">
    <property type="entry name" value="HD/PDEase_dom"/>
</dbReference>
<protein>
    <submittedName>
        <fullName evidence="2">HD domain-containing protein</fullName>
    </submittedName>
</protein>
<evidence type="ECO:0000313" key="2">
    <source>
        <dbReference type="EMBL" id="RGT54880.1"/>
    </source>
</evidence>
<dbReference type="CDD" id="cd00077">
    <property type="entry name" value="HDc"/>
    <property type="match status" value="1"/>
</dbReference>
<organism evidence="2 3">
    <name type="scientific">Solobacterium moorei</name>
    <dbReference type="NCBI Taxonomy" id="102148"/>
    <lineage>
        <taxon>Bacteria</taxon>
        <taxon>Bacillati</taxon>
        <taxon>Bacillota</taxon>
        <taxon>Erysipelotrichia</taxon>
        <taxon>Erysipelotrichales</taxon>
        <taxon>Erysipelotrichaceae</taxon>
        <taxon>Solobacterium</taxon>
    </lineage>
</organism>
<proteinExistence type="predicted"/>
<dbReference type="EMBL" id="QRWX01000003">
    <property type="protein sequence ID" value="RGT54880.1"/>
    <property type="molecule type" value="Genomic_DNA"/>
</dbReference>
<sequence>MFAKTSEVKVLRDPVHGYVHIDLQVVWDIVNSSWFQRLRRIRQLGGAYVVYHCAEHTRFSHSLGVYEIVRRMVTEVPDIVNALNEYDKVTIMLAGLLHDIGHGPYSHAFEAVTGTSHEVFTCRIIEENTEITKILEASAKGLAKDVADVIRHKSKNPLLVQMISSQLDADRMDYLLRDAYFTGTKYGEFDLERILRTLRVVDGNRLVVKESGVYAVENYIMARYHMYWQIYYHPVARSFETILHLLFKRLRDLKSVSDPSIIPLFKPVLTGKKISLKQYFMLDEYAFSYGFSMLCEHKDPIVRDFALRIRDRKLFAYSESDPSNNRKLRHQLKKAGYNLDYYWSKDEVYQMPYEPYTDSRGDAVWVKKKDGTIVEMSNASNIVYSLVHGPIHDVFSVYYPKGVEIKK</sequence>
<dbReference type="PANTHER" id="PTHR11373:SF4">
    <property type="entry name" value="DEOXYNUCLEOSIDE TRIPHOSPHATE TRIPHOSPHOHYDROLASE SAMHD1"/>
    <property type="match status" value="1"/>
</dbReference>
<evidence type="ECO:0000313" key="3">
    <source>
        <dbReference type="Proteomes" id="UP000284731"/>
    </source>
</evidence>
<dbReference type="InterPro" id="IPR050135">
    <property type="entry name" value="dGTPase-like"/>
</dbReference>
<dbReference type="Gene3D" id="1.10.3210.10">
    <property type="entry name" value="Hypothetical protein af1432"/>
    <property type="match status" value="1"/>
</dbReference>
<dbReference type="Pfam" id="PF01966">
    <property type="entry name" value="HD"/>
    <property type="match status" value="1"/>
</dbReference>
<gene>
    <name evidence="2" type="ORF">DWX20_06840</name>
</gene>